<accession>A0A6M0Q6E2</accession>
<sequence length="163" mass="19645">MQKKLLFLFLGIAFILLPFAFKRERLKEWLLVFFLKGYVSSFIGKLVVKNKHISYPIRFMPKYFNSSILFEYLLFPLLCVFYNRTSLQSKPVSIILQSLLYSTPMTIIEVLLERYTDLIKYKRKWNWVITYVTLVITFLAVRMFMYVTRKLNIEIESKKVMHQ</sequence>
<evidence type="ECO:0000256" key="1">
    <source>
        <dbReference type="SAM" id="Phobius"/>
    </source>
</evidence>
<gene>
    <name evidence="2" type="ORF">G4D63_04805</name>
</gene>
<dbReference type="Proteomes" id="UP000481043">
    <property type="component" value="Unassembled WGS sequence"/>
</dbReference>
<keyword evidence="1" id="KW-0472">Membrane</keyword>
<reference evidence="2 3" key="1">
    <citation type="submission" date="2020-02" db="EMBL/GenBank/DDBJ databases">
        <title>Bacillus aquiflavi sp. nov., isolated from yellow water of strong flavor Chinese baijiu in Yibin region of China.</title>
        <authorList>
            <person name="Xie J."/>
        </authorList>
    </citation>
    <scope>NUCLEOTIDE SEQUENCE [LARGE SCALE GENOMIC DNA]</scope>
    <source>
        <strain evidence="2 3">SA4</strain>
    </source>
</reference>
<protein>
    <submittedName>
        <fullName evidence="2">Uncharacterized protein</fullName>
    </submittedName>
</protein>
<dbReference type="RefSeq" id="WP_163178204.1">
    <property type="nucleotide sequence ID" value="NZ_JAAIWM010000001.1"/>
</dbReference>
<dbReference type="AlphaFoldDB" id="A0A6M0Q6E2"/>
<evidence type="ECO:0000313" key="2">
    <source>
        <dbReference type="EMBL" id="NEY71060.1"/>
    </source>
</evidence>
<feature type="transmembrane region" description="Helical" evidence="1">
    <location>
        <begin position="91"/>
        <end position="112"/>
    </location>
</feature>
<dbReference type="InterPro" id="IPR048147">
    <property type="entry name" value="CBO0543-like"/>
</dbReference>
<feature type="transmembrane region" description="Helical" evidence="1">
    <location>
        <begin position="124"/>
        <end position="145"/>
    </location>
</feature>
<dbReference type="NCBIfam" id="NF041644">
    <property type="entry name" value="CBO0543_fam"/>
    <property type="match status" value="1"/>
</dbReference>
<keyword evidence="1" id="KW-1133">Transmembrane helix</keyword>
<comment type="caution">
    <text evidence="2">The sequence shown here is derived from an EMBL/GenBank/DDBJ whole genome shotgun (WGS) entry which is preliminary data.</text>
</comment>
<dbReference type="EMBL" id="JAAIWM010000001">
    <property type="protein sequence ID" value="NEY71060.1"/>
    <property type="molecule type" value="Genomic_DNA"/>
</dbReference>
<keyword evidence="1" id="KW-0812">Transmembrane</keyword>
<feature type="transmembrane region" description="Helical" evidence="1">
    <location>
        <begin position="68"/>
        <end position="85"/>
    </location>
</feature>
<evidence type="ECO:0000313" key="3">
    <source>
        <dbReference type="Proteomes" id="UP000481043"/>
    </source>
</evidence>
<feature type="transmembrane region" description="Helical" evidence="1">
    <location>
        <begin position="30"/>
        <end position="48"/>
    </location>
</feature>
<proteinExistence type="predicted"/>
<keyword evidence="3" id="KW-1185">Reference proteome</keyword>
<organism evidence="2 3">
    <name type="scientific">Bacillus mesophilus</name>
    <dbReference type="NCBI Taxonomy" id="1808955"/>
    <lineage>
        <taxon>Bacteria</taxon>
        <taxon>Bacillati</taxon>
        <taxon>Bacillota</taxon>
        <taxon>Bacilli</taxon>
        <taxon>Bacillales</taxon>
        <taxon>Bacillaceae</taxon>
        <taxon>Bacillus</taxon>
    </lineage>
</organism>
<name>A0A6M0Q6E2_9BACI</name>